<accession>A0A7X1J4K9</accession>
<dbReference type="SUPFAM" id="SSF54427">
    <property type="entry name" value="NTF2-like"/>
    <property type="match status" value="1"/>
</dbReference>
<dbReference type="InterPro" id="IPR032710">
    <property type="entry name" value="NTF2-like_dom_sf"/>
</dbReference>
<dbReference type="AlphaFoldDB" id="A0A7X1J4K9"/>
<protein>
    <submittedName>
        <fullName evidence="2">Nuclear transport factor 2 family protein</fullName>
    </submittedName>
</protein>
<dbReference type="InterPro" id="IPR037401">
    <property type="entry name" value="SnoaL-like"/>
</dbReference>
<dbReference type="Proteomes" id="UP000584670">
    <property type="component" value="Unassembled WGS sequence"/>
</dbReference>
<name>A0A7X1J4K9_9ACTN</name>
<evidence type="ECO:0000259" key="1">
    <source>
        <dbReference type="Pfam" id="PF12680"/>
    </source>
</evidence>
<evidence type="ECO:0000313" key="3">
    <source>
        <dbReference type="Proteomes" id="UP000584670"/>
    </source>
</evidence>
<sequence length="124" mass="14250">MTDLRKTVEVFWAAAEARDWDAFAGTLAEDVVYEAPLSRERVRGREAYVRFNREFPGDWHVRVERVVAEPGQAVSWIRFTLGSEVNVGISFFTGDERGLITGVTDFWPDPYEPPANRAHLTERY</sequence>
<gene>
    <name evidence="2" type="ORF">H4N64_18500</name>
</gene>
<keyword evidence="3" id="KW-1185">Reference proteome</keyword>
<organism evidence="2 3">
    <name type="scientific">Streptomyces cupreus</name>
    <dbReference type="NCBI Taxonomy" id="2759956"/>
    <lineage>
        <taxon>Bacteria</taxon>
        <taxon>Bacillati</taxon>
        <taxon>Actinomycetota</taxon>
        <taxon>Actinomycetes</taxon>
        <taxon>Kitasatosporales</taxon>
        <taxon>Streptomycetaceae</taxon>
        <taxon>Streptomyces</taxon>
    </lineage>
</organism>
<reference evidence="2 3" key="1">
    <citation type="submission" date="2020-08" db="EMBL/GenBank/DDBJ databases">
        <title>Streptomyces sp. PSKA01 genome sequencing and assembly.</title>
        <authorList>
            <person name="Mandal S."/>
            <person name="Maiti P.K."/>
            <person name="Das P."/>
        </authorList>
    </citation>
    <scope>NUCLEOTIDE SEQUENCE [LARGE SCALE GENOMIC DNA]</scope>
    <source>
        <strain evidence="2 3">PSKA01</strain>
    </source>
</reference>
<feature type="domain" description="SnoaL-like" evidence="1">
    <location>
        <begin position="8"/>
        <end position="101"/>
    </location>
</feature>
<proteinExistence type="predicted"/>
<dbReference type="Pfam" id="PF12680">
    <property type="entry name" value="SnoaL_2"/>
    <property type="match status" value="1"/>
</dbReference>
<dbReference type="RefSeq" id="WP_186283457.1">
    <property type="nucleotide sequence ID" value="NZ_JACMSF010000018.1"/>
</dbReference>
<evidence type="ECO:0000313" key="2">
    <source>
        <dbReference type="EMBL" id="MBC2903574.1"/>
    </source>
</evidence>
<comment type="caution">
    <text evidence="2">The sequence shown here is derived from an EMBL/GenBank/DDBJ whole genome shotgun (WGS) entry which is preliminary data.</text>
</comment>
<dbReference type="Gene3D" id="3.10.450.50">
    <property type="match status" value="1"/>
</dbReference>
<dbReference type="EMBL" id="JACMSF010000018">
    <property type="protein sequence ID" value="MBC2903574.1"/>
    <property type="molecule type" value="Genomic_DNA"/>
</dbReference>